<gene>
    <name evidence="3" type="ORF">ABG082_15535</name>
</gene>
<accession>A0AAU7FJ11</accession>
<dbReference type="GO" id="GO:0000160">
    <property type="term" value="P:phosphorelay signal transduction system"/>
    <property type="evidence" value="ECO:0007669"/>
    <property type="project" value="InterPro"/>
</dbReference>
<proteinExistence type="predicted"/>
<organism evidence="3">
    <name type="scientific">Bacillus sp. BS1807G30</name>
    <dbReference type="NCBI Taxonomy" id="3153756"/>
    <lineage>
        <taxon>Bacteria</taxon>
        <taxon>Bacillati</taxon>
        <taxon>Bacillota</taxon>
        <taxon>Bacilli</taxon>
        <taxon>Bacillales</taxon>
        <taxon>Bacillaceae</taxon>
        <taxon>Bacillus</taxon>
    </lineage>
</organism>
<dbReference type="InterPro" id="IPR001789">
    <property type="entry name" value="Sig_transdc_resp-reg_receiver"/>
</dbReference>
<dbReference type="RefSeq" id="WP_348936238.1">
    <property type="nucleotide sequence ID" value="NZ_CP157353.1"/>
</dbReference>
<dbReference type="InterPro" id="IPR011006">
    <property type="entry name" value="CheY-like_superfamily"/>
</dbReference>
<dbReference type="Pfam" id="PF00072">
    <property type="entry name" value="Response_reg"/>
    <property type="match status" value="1"/>
</dbReference>
<dbReference type="InterPro" id="IPR052048">
    <property type="entry name" value="ST_Response_Regulator"/>
</dbReference>
<dbReference type="EMBL" id="CP157353">
    <property type="protein sequence ID" value="XBM03524.1"/>
    <property type="molecule type" value="Genomic_DNA"/>
</dbReference>
<dbReference type="Pfam" id="PF08664">
    <property type="entry name" value="YcbB"/>
    <property type="match status" value="1"/>
</dbReference>
<protein>
    <submittedName>
        <fullName evidence="3">Response regulator</fullName>
    </submittedName>
</protein>
<feature type="modified residue" description="4-aspartylphosphate" evidence="1">
    <location>
        <position position="54"/>
    </location>
</feature>
<dbReference type="PANTHER" id="PTHR43228">
    <property type="entry name" value="TWO-COMPONENT RESPONSE REGULATOR"/>
    <property type="match status" value="1"/>
</dbReference>
<sequence>MRFFIVDDDEAVRSSLAQLIEDEELGFVAGEAEDGAEVTASYLNDLHIDILCIDLLMPERDGLETIRAIKDEFHGKYLMLSQVETKELIGQAYTLGVEYYVTKPINRVEVLSVLHLMIERLHLEHSIENIQHSLKSVMQFQQRGQTTKTKQRGKSLAEAGQFLLAELGIVGEKGSKDLLDMILFTDQYLAVHADQHDSFPSLKVIFTGITEDKLNEPFTSADIAREAKAAEQRVRRAINQSLKHIASLGLTDFSHPTFENYASKFFDFTIVRKKMSELTKETSGREEHTRINVKKFVQVLYYEAKRIFMED</sequence>
<feature type="domain" description="Response regulatory" evidence="2">
    <location>
        <begin position="2"/>
        <end position="118"/>
    </location>
</feature>
<dbReference type="Gene3D" id="3.40.50.2300">
    <property type="match status" value="1"/>
</dbReference>
<reference evidence="3" key="1">
    <citation type="submission" date="2024-05" db="EMBL/GenBank/DDBJ databases">
        <authorList>
            <person name="Liu Z."/>
        </authorList>
    </citation>
    <scope>NUCLEOTIDE SEQUENCE</scope>
    <source>
        <strain evidence="3">BS1807G30</strain>
    </source>
</reference>
<dbReference type="SMART" id="SM00448">
    <property type="entry name" value="REC"/>
    <property type="match status" value="1"/>
</dbReference>
<name>A0AAU7FJ11_9BACI</name>
<dbReference type="PROSITE" id="PS50110">
    <property type="entry name" value="RESPONSE_REGULATORY"/>
    <property type="match status" value="1"/>
</dbReference>
<evidence type="ECO:0000259" key="2">
    <source>
        <dbReference type="PROSITE" id="PS50110"/>
    </source>
</evidence>
<evidence type="ECO:0000313" key="3">
    <source>
        <dbReference type="EMBL" id="XBM03524.1"/>
    </source>
</evidence>
<keyword evidence="1" id="KW-0597">Phosphoprotein</keyword>
<dbReference type="AlphaFoldDB" id="A0AAU7FJ11"/>
<evidence type="ECO:0000256" key="1">
    <source>
        <dbReference type="PROSITE-ProRule" id="PRU00169"/>
    </source>
</evidence>
<dbReference type="InterPro" id="IPR013972">
    <property type="entry name" value="YcbB"/>
</dbReference>
<dbReference type="SUPFAM" id="SSF52172">
    <property type="entry name" value="CheY-like"/>
    <property type="match status" value="1"/>
</dbReference>
<dbReference type="PANTHER" id="PTHR43228:SF8">
    <property type="entry name" value="TRANSCRIPTIONAL REGULATORY PROTEIN GLNL"/>
    <property type="match status" value="1"/>
</dbReference>